<accession>A0AAV9B705</accession>
<evidence type="ECO:0000256" key="2">
    <source>
        <dbReference type="SAM" id="SignalP"/>
    </source>
</evidence>
<reference evidence="3" key="1">
    <citation type="journal article" date="2023" name="Nat. Commun.">
        <title>Diploid and tetraploid genomes of Acorus and the evolution of monocots.</title>
        <authorList>
            <person name="Ma L."/>
            <person name="Liu K.W."/>
            <person name="Li Z."/>
            <person name="Hsiao Y.Y."/>
            <person name="Qi Y."/>
            <person name="Fu T."/>
            <person name="Tang G.D."/>
            <person name="Zhang D."/>
            <person name="Sun W.H."/>
            <person name="Liu D.K."/>
            <person name="Li Y."/>
            <person name="Chen G.Z."/>
            <person name="Liu X.D."/>
            <person name="Liao X.Y."/>
            <person name="Jiang Y.T."/>
            <person name="Yu X."/>
            <person name="Hao Y."/>
            <person name="Huang J."/>
            <person name="Zhao X.W."/>
            <person name="Ke S."/>
            <person name="Chen Y.Y."/>
            <person name="Wu W.L."/>
            <person name="Hsu J.L."/>
            <person name="Lin Y.F."/>
            <person name="Huang M.D."/>
            <person name="Li C.Y."/>
            <person name="Huang L."/>
            <person name="Wang Z.W."/>
            <person name="Zhao X."/>
            <person name="Zhong W.Y."/>
            <person name="Peng D.H."/>
            <person name="Ahmad S."/>
            <person name="Lan S."/>
            <person name="Zhang J.S."/>
            <person name="Tsai W.C."/>
            <person name="Van de Peer Y."/>
            <person name="Liu Z.J."/>
        </authorList>
    </citation>
    <scope>NUCLEOTIDE SEQUENCE</scope>
    <source>
        <strain evidence="3">SCP</strain>
    </source>
</reference>
<gene>
    <name evidence="3" type="ORF">QJS04_geneDACA007633</name>
</gene>
<dbReference type="AlphaFoldDB" id="A0AAV9B705"/>
<feature type="compositionally biased region" description="Low complexity" evidence="1">
    <location>
        <begin position="39"/>
        <end position="52"/>
    </location>
</feature>
<evidence type="ECO:0008006" key="5">
    <source>
        <dbReference type="Google" id="ProtNLM"/>
    </source>
</evidence>
<reference evidence="3" key="2">
    <citation type="submission" date="2023-06" db="EMBL/GenBank/DDBJ databases">
        <authorList>
            <person name="Ma L."/>
            <person name="Liu K.-W."/>
            <person name="Li Z."/>
            <person name="Hsiao Y.-Y."/>
            <person name="Qi Y."/>
            <person name="Fu T."/>
            <person name="Tang G."/>
            <person name="Zhang D."/>
            <person name="Sun W.-H."/>
            <person name="Liu D.-K."/>
            <person name="Li Y."/>
            <person name="Chen G.-Z."/>
            <person name="Liu X.-D."/>
            <person name="Liao X.-Y."/>
            <person name="Jiang Y.-T."/>
            <person name="Yu X."/>
            <person name="Hao Y."/>
            <person name="Huang J."/>
            <person name="Zhao X.-W."/>
            <person name="Ke S."/>
            <person name="Chen Y.-Y."/>
            <person name="Wu W.-L."/>
            <person name="Hsu J.-L."/>
            <person name="Lin Y.-F."/>
            <person name="Huang M.-D."/>
            <person name="Li C.-Y."/>
            <person name="Huang L."/>
            <person name="Wang Z.-W."/>
            <person name="Zhao X."/>
            <person name="Zhong W.-Y."/>
            <person name="Peng D.-H."/>
            <person name="Ahmad S."/>
            <person name="Lan S."/>
            <person name="Zhang J.-S."/>
            <person name="Tsai W.-C."/>
            <person name="Van De Peer Y."/>
            <person name="Liu Z.-J."/>
        </authorList>
    </citation>
    <scope>NUCLEOTIDE SEQUENCE</scope>
    <source>
        <strain evidence="3">SCP</strain>
        <tissue evidence="3">Leaves</tissue>
    </source>
</reference>
<dbReference type="Proteomes" id="UP001179952">
    <property type="component" value="Unassembled WGS sequence"/>
</dbReference>
<organism evidence="3 4">
    <name type="scientific">Acorus gramineus</name>
    <name type="common">Dwarf sweet flag</name>
    <dbReference type="NCBI Taxonomy" id="55184"/>
    <lineage>
        <taxon>Eukaryota</taxon>
        <taxon>Viridiplantae</taxon>
        <taxon>Streptophyta</taxon>
        <taxon>Embryophyta</taxon>
        <taxon>Tracheophyta</taxon>
        <taxon>Spermatophyta</taxon>
        <taxon>Magnoliopsida</taxon>
        <taxon>Liliopsida</taxon>
        <taxon>Acoraceae</taxon>
        <taxon>Acorus</taxon>
    </lineage>
</organism>
<feature type="signal peptide" evidence="2">
    <location>
        <begin position="1"/>
        <end position="19"/>
    </location>
</feature>
<comment type="caution">
    <text evidence="3">The sequence shown here is derived from an EMBL/GenBank/DDBJ whole genome shotgun (WGS) entry which is preliminary data.</text>
</comment>
<proteinExistence type="predicted"/>
<keyword evidence="2" id="KW-0732">Signal</keyword>
<evidence type="ECO:0000313" key="3">
    <source>
        <dbReference type="EMBL" id="KAK1272198.1"/>
    </source>
</evidence>
<evidence type="ECO:0000256" key="1">
    <source>
        <dbReference type="SAM" id="MobiDB-lite"/>
    </source>
</evidence>
<feature type="chain" id="PRO_5043731744" description="Secreted protein" evidence="2">
    <location>
        <begin position="20"/>
        <end position="87"/>
    </location>
</feature>
<evidence type="ECO:0000313" key="4">
    <source>
        <dbReference type="Proteomes" id="UP001179952"/>
    </source>
</evidence>
<dbReference type="EMBL" id="JAUJYN010000005">
    <property type="protein sequence ID" value="KAK1272198.1"/>
    <property type="molecule type" value="Genomic_DNA"/>
</dbReference>
<protein>
    <recommendedName>
        <fullName evidence="5">Secreted protein</fullName>
    </recommendedName>
</protein>
<feature type="region of interest" description="Disordered" evidence="1">
    <location>
        <begin position="39"/>
        <end position="63"/>
    </location>
</feature>
<keyword evidence="4" id="KW-1185">Reference proteome</keyword>
<name>A0AAV9B705_ACOGR</name>
<sequence length="87" mass="9548">MCPIFLFFDSAVSVSLTLCEPRQPPPFSFLRLHLFSARTTRATPQTPPSASSSPPPLGHSLMSQPIPNEAIVARALHMSFPHYCKAL</sequence>